<evidence type="ECO:0000256" key="14">
    <source>
        <dbReference type="ARBA" id="ARBA00023008"/>
    </source>
</evidence>
<dbReference type="KEGG" id="cart:PA27867_1385"/>
<evidence type="ECO:0000256" key="6">
    <source>
        <dbReference type="ARBA" id="ARBA00022475"/>
    </source>
</evidence>
<feature type="transmembrane region" description="Helical" evidence="19">
    <location>
        <begin position="36"/>
        <end position="56"/>
    </location>
</feature>
<dbReference type="PATRIC" id="fig|670052.7.peg.1440"/>
<evidence type="ECO:0000256" key="11">
    <source>
        <dbReference type="ARBA" id="ARBA00022840"/>
    </source>
</evidence>
<dbReference type="PRINTS" id="PR00119">
    <property type="entry name" value="CATATPASE"/>
</dbReference>
<feature type="transmembrane region" description="Helical" evidence="19">
    <location>
        <begin position="786"/>
        <end position="811"/>
    </location>
</feature>
<keyword evidence="5" id="KW-0813">Transport</keyword>
<dbReference type="InterPro" id="IPR036412">
    <property type="entry name" value="HAD-like_sf"/>
</dbReference>
<dbReference type="FunFam" id="3.40.50.1000:FF:000144">
    <property type="entry name" value="copper-transporting ATPase 1 isoform X2"/>
    <property type="match status" value="1"/>
</dbReference>
<evidence type="ECO:0000256" key="3">
    <source>
        <dbReference type="ARBA" id="ARBA00006024"/>
    </source>
</evidence>
<keyword evidence="14" id="KW-0186">Copper</keyword>
<dbReference type="SFLD" id="SFLDS00003">
    <property type="entry name" value="Haloacid_Dehalogenase"/>
    <property type="match status" value="1"/>
</dbReference>
<name>A0A1B1BID2_9MICO</name>
<dbReference type="InterPro" id="IPR059000">
    <property type="entry name" value="ATPase_P-type_domA"/>
</dbReference>
<dbReference type="EMBL" id="CP016282">
    <property type="protein sequence ID" value="ANP72342.1"/>
    <property type="molecule type" value="Genomic_DNA"/>
</dbReference>
<evidence type="ECO:0000256" key="4">
    <source>
        <dbReference type="ARBA" id="ARBA00012517"/>
    </source>
</evidence>
<dbReference type="InterPro" id="IPR008250">
    <property type="entry name" value="ATPase_P-typ_transduc_dom_A_sf"/>
</dbReference>
<evidence type="ECO:0000256" key="2">
    <source>
        <dbReference type="ARBA" id="ARBA00005675"/>
    </source>
</evidence>
<accession>A0A1B1BID2</accession>
<dbReference type="Gene3D" id="1.20.1110.10">
    <property type="entry name" value="Calcium-transporting ATPase, transmembrane domain"/>
    <property type="match status" value="1"/>
</dbReference>
<dbReference type="RefSeq" id="WP_066594753.1">
    <property type="nucleotide sequence ID" value="NZ_CP016282.1"/>
</dbReference>
<organism evidence="21 22">
    <name type="scientific">Cryobacterium arcticum</name>
    <dbReference type="NCBI Taxonomy" id="670052"/>
    <lineage>
        <taxon>Bacteria</taxon>
        <taxon>Bacillati</taxon>
        <taxon>Actinomycetota</taxon>
        <taxon>Actinomycetes</taxon>
        <taxon>Micrococcales</taxon>
        <taxon>Microbacteriaceae</taxon>
        <taxon>Cryobacterium</taxon>
    </lineage>
</organism>
<sequence>MTRASGLSSEEAARRLAADGPNVLPRLARPSALRALVRQFTHLLALLLWVAAGLALLAGTPALAIAIVVVIVLNALFAFWQEHRADRSAERLRDLLPTETRVRRDGAQRTIDAAELVRGDVVLLRLGDRIAADMRLLEAHALTVDESMVTGESEAVHHEAGQTARAGTFVVQGDAEAEVTATGSGTTLAEISALARAATRPTSPLTLQLNRVVRVVAIIAVATGVGLGLAGLGIGLRPAEAFLFGVGVAVALVPEGLLPTVTLSLARGAQTMAEQQALVRRLDAVETLGATTFICTDKTGTLTQNKMSVVEAWTPRGVVTIDGAGYGPTATVSGPPDATALLPELAEAAVSCVTGRAVLRDGQWRPEGGPLDAAITALAHRSGWTEDLHQSIRRLPYTADRMMSSAVAAGRLSTLGAPESVFARCTDVPEAAHRELARMTARGQRVMAVAARDWPADTVTLGAESGLRLWGLLGLEDPPRPDVHEALEDCRTADIRVIMVTGDHPNTAEAIARQVGLLGPGGTVLGPGLPESDAELGALLDHPDGAVVARVTPADKLRITHVLQARGHVVAMTGDGVNDAPALREADVGVAMGLSGSDVAREAADLVLLDDHFGTIVAAVRLGRATFANARRFLTYHLTDNVAELAPFAAWALTGGQFPLAIGVLQVLALDIGTDLLPAIALGVEPPSARVMQGRTRTRTLIDRVLLWRAFGVLGPVEAVVSLAGFAAVLVAGGWTWGASVPPGLLAAASGTAFATIAVAQMANAFACRSETVPAWRLRLGGNRALLAAVGAELVLLVAFLGIPFVSALLGGSWPPLAAWAFPLLAAVLLVLADAGLKLLRSSLRRRAQPSPQPA</sequence>
<comment type="similarity">
    <text evidence="2">Belongs to the cation transport ATPase (P-type) (TC 3.A.3) family. Type IIA subfamily.</text>
</comment>
<keyword evidence="12" id="KW-1278">Translocase</keyword>
<dbReference type="GO" id="GO:0140581">
    <property type="term" value="F:P-type monovalent copper transporter activity"/>
    <property type="evidence" value="ECO:0007669"/>
    <property type="project" value="UniProtKB-EC"/>
</dbReference>
<dbReference type="GO" id="GO:0005886">
    <property type="term" value="C:plasma membrane"/>
    <property type="evidence" value="ECO:0007669"/>
    <property type="project" value="UniProtKB-SubCell"/>
</dbReference>
<evidence type="ECO:0000256" key="17">
    <source>
        <dbReference type="ARBA" id="ARBA00049289"/>
    </source>
</evidence>
<proteinExistence type="inferred from homology"/>
<dbReference type="PANTHER" id="PTHR43294">
    <property type="entry name" value="SODIUM/POTASSIUM-TRANSPORTING ATPASE SUBUNIT ALPHA"/>
    <property type="match status" value="1"/>
</dbReference>
<feature type="transmembrane region" description="Helical" evidence="19">
    <location>
        <begin position="242"/>
        <end position="266"/>
    </location>
</feature>
<evidence type="ECO:0000256" key="15">
    <source>
        <dbReference type="ARBA" id="ARBA00023065"/>
    </source>
</evidence>
<evidence type="ECO:0000256" key="10">
    <source>
        <dbReference type="ARBA" id="ARBA00022796"/>
    </source>
</evidence>
<keyword evidence="11" id="KW-0067">ATP-binding</keyword>
<feature type="transmembrane region" description="Helical" evidence="19">
    <location>
        <begin position="817"/>
        <end position="837"/>
    </location>
</feature>
<dbReference type="InterPro" id="IPR044492">
    <property type="entry name" value="P_typ_ATPase_HD_dom"/>
</dbReference>
<feature type="domain" description="Cation-transporting P-type ATPase N-terminal" evidence="20">
    <location>
        <begin position="1"/>
        <end position="60"/>
    </location>
</feature>
<dbReference type="Pfam" id="PF00122">
    <property type="entry name" value="E1-E2_ATPase"/>
    <property type="match status" value="1"/>
</dbReference>
<dbReference type="PRINTS" id="PR00120">
    <property type="entry name" value="HATPASE"/>
</dbReference>
<comment type="similarity">
    <text evidence="3">Belongs to the cation transport ATPase (P-type) (TC 3.A.3) family. Type IB subfamily.</text>
</comment>
<dbReference type="SUPFAM" id="SSF56784">
    <property type="entry name" value="HAD-like"/>
    <property type="match status" value="1"/>
</dbReference>
<dbReference type="SUPFAM" id="SSF81665">
    <property type="entry name" value="Calcium ATPase, transmembrane domain M"/>
    <property type="match status" value="1"/>
</dbReference>
<dbReference type="InterPro" id="IPR023299">
    <property type="entry name" value="ATPase_P-typ_cyto_dom_N"/>
</dbReference>
<dbReference type="PROSITE" id="PS00154">
    <property type="entry name" value="ATPASE_E1_E2"/>
    <property type="match status" value="1"/>
</dbReference>
<evidence type="ECO:0000256" key="8">
    <source>
        <dbReference type="ARBA" id="ARBA00022723"/>
    </source>
</evidence>
<keyword evidence="15" id="KW-0406">Ion transport</keyword>
<keyword evidence="9" id="KW-0547">Nucleotide-binding</keyword>
<keyword evidence="8" id="KW-0479">Metal-binding</keyword>
<evidence type="ECO:0000256" key="9">
    <source>
        <dbReference type="ARBA" id="ARBA00022741"/>
    </source>
</evidence>
<dbReference type="Pfam" id="PF00690">
    <property type="entry name" value="Cation_ATPase_N"/>
    <property type="match status" value="1"/>
</dbReference>
<dbReference type="PANTHER" id="PTHR43294:SF21">
    <property type="entry name" value="CATION TRANSPORTING ATPASE"/>
    <property type="match status" value="1"/>
</dbReference>
<dbReference type="GO" id="GO:0016887">
    <property type="term" value="F:ATP hydrolysis activity"/>
    <property type="evidence" value="ECO:0007669"/>
    <property type="project" value="InterPro"/>
</dbReference>
<dbReference type="Gene3D" id="3.40.50.1000">
    <property type="entry name" value="HAD superfamily/HAD-like"/>
    <property type="match status" value="1"/>
</dbReference>
<feature type="transmembrane region" description="Helical" evidence="19">
    <location>
        <begin position="744"/>
        <end position="766"/>
    </location>
</feature>
<dbReference type="InterPro" id="IPR050510">
    <property type="entry name" value="Cation_transp_ATPase_P-type"/>
</dbReference>
<evidence type="ECO:0000256" key="19">
    <source>
        <dbReference type="SAM" id="Phobius"/>
    </source>
</evidence>
<evidence type="ECO:0000256" key="16">
    <source>
        <dbReference type="ARBA" id="ARBA00023136"/>
    </source>
</evidence>
<evidence type="ECO:0000256" key="5">
    <source>
        <dbReference type="ARBA" id="ARBA00022448"/>
    </source>
</evidence>
<dbReference type="GO" id="GO:0005524">
    <property type="term" value="F:ATP binding"/>
    <property type="evidence" value="ECO:0007669"/>
    <property type="project" value="UniProtKB-KW"/>
</dbReference>
<feature type="transmembrane region" description="Helical" evidence="19">
    <location>
        <begin position="706"/>
        <end position="732"/>
    </location>
</feature>
<dbReference type="NCBIfam" id="TIGR01494">
    <property type="entry name" value="ATPase_P-type"/>
    <property type="match status" value="3"/>
</dbReference>
<dbReference type="InterPro" id="IPR004014">
    <property type="entry name" value="ATPase_P-typ_cation-transptr_N"/>
</dbReference>
<dbReference type="SUPFAM" id="SSF81660">
    <property type="entry name" value="Metal cation-transporting ATPase, ATP-binding domain N"/>
    <property type="match status" value="1"/>
</dbReference>
<comment type="subcellular location">
    <subcellularLocation>
        <location evidence="1">Cell membrane</location>
        <topology evidence="1">Multi-pass membrane protein</topology>
    </subcellularLocation>
</comment>
<dbReference type="SFLD" id="SFLDG00002">
    <property type="entry name" value="C1.7:_P-type_atpase_like"/>
    <property type="match status" value="1"/>
</dbReference>
<evidence type="ECO:0000256" key="12">
    <source>
        <dbReference type="ARBA" id="ARBA00022967"/>
    </source>
</evidence>
<dbReference type="SUPFAM" id="SSF81653">
    <property type="entry name" value="Calcium ATPase, transduction domain A"/>
    <property type="match status" value="1"/>
</dbReference>
<dbReference type="InterPro" id="IPR018303">
    <property type="entry name" value="ATPase_P-typ_P_site"/>
</dbReference>
<comment type="catalytic activity">
    <reaction evidence="17">
        <text>Cu(+)(in) + ATP + H2O = Cu(+)(out) + ADP + phosphate + H(+)</text>
        <dbReference type="Rhea" id="RHEA:25792"/>
        <dbReference type="ChEBI" id="CHEBI:15377"/>
        <dbReference type="ChEBI" id="CHEBI:15378"/>
        <dbReference type="ChEBI" id="CHEBI:30616"/>
        <dbReference type="ChEBI" id="CHEBI:43474"/>
        <dbReference type="ChEBI" id="CHEBI:49552"/>
        <dbReference type="ChEBI" id="CHEBI:456216"/>
        <dbReference type="EC" id="7.2.2.8"/>
    </reaction>
</comment>
<keyword evidence="10" id="KW-0187">Copper transport</keyword>
<evidence type="ECO:0000313" key="21">
    <source>
        <dbReference type="EMBL" id="ANP72342.1"/>
    </source>
</evidence>
<dbReference type="Gene3D" id="3.40.1110.10">
    <property type="entry name" value="Calcium-transporting ATPase, cytoplasmic domain N"/>
    <property type="match status" value="1"/>
</dbReference>
<keyword evidence="6" id="KW-1003">Cell membrane</keyword>
<dbReference type="EC" id="7.2.2.8" evidence="4"/>
<gene>
    <name evidence="21" type="ORF">PA27867_1385</name>
</gene>
<evidence type="ECO:0000256" key="13">
    <source>
        <dbReference type="ARBA" id="ARBA00022989"/>
    </source>
</evidence>
<evidence type="ECO:0000256" key="7">
    <source>
        <dbReference type="ARBA" id="ARBA00022692"/>
    </source>
</evidence>
<dbReference type="Pfam" id="PF00702">
    <property type="entry name" value="Hydrolase"/>
    <property type="match status" value="1"/>
</dbReference>
<dbReference type="InterPro" id="IPR006068">
    <property type="entry name" value="ATPase_P-typ_cation-transptr_C"/>
</dbReference>
<reference evidence="21 22" key="1">
    <citation type="submission" date="2016-06" db="EMBL/GenBank/DDBJ databases">
        <title>Genome sequencing of Cryobacterium arcticum PAMC 27867.</title>
        <authorList>
            <person name="Lee J."/>
            <person name="Kim O.-S."/>
        </authorList>
    </citation>
    <scope>NUCLEOTIDE SEQUENCE [LARGE SCALE GENOMIC DNA]</scope>
    <source>
        <strain evidence="21 22">PAMC 27867</strain>
    </source>
</reference>
<dbReference type="InterPro" id="IPR023214">
    <property type="entry name" value="HAD_sf"/>
</dbReference>
<feature type="transmembrane region" description="Helical" evidence="19">
    <location>
        <begin position="62"/>
        <end position="80"/>
    </location>
</feature>
<keyword evidence="22" id="KW-1185">Reference proteome</keyword>
<evidence type="ECO:0000259" key="20">
    <source>
        <dbReference type="SMART" id="SM00831"/>
    </source>
</evidence>
<keyword evidence="13 19" id="KW-1133">Transmembrane helix</keyword>
<feature type="transmembrane region" description="Helical" evidence="19">
    <location>
        <begin position="212"/>
        <end position="236"/>
    </location>
</feature>
<dbReference type="SMART" id="SM00831">
    <property type="entry name" value="Cation_ATPase_N"/>
    <property type="match status" value="1"/>
</dbReference>
<protein>
    <recommendedName>
        <fullName evidence="4">P-type Cu(+) transporter</fullName>
        <ecNumber evidence="4">7.2.2.8</ecNumber>
    </recommendedName>
</protein>
<dbReference type="Gene3D" id="2.70.150.10">
    <property type="entry name" value="Calcium-transporting ATPase, cytoplasmic transduction domain A"/>
    <property type="match status" value="1"/>
</dbReference>
<keyword evidence="7 19" id="KW-0812">Transmembrane</keyword>
<dbReference type="InterPro" id="IPR001757">
    <property type="entry name" value="P_typ_ATPase"/>
</dbReference>
<evidence type="ECO:0000256" key="18">
    <source>
        <dbReference type="ARBA" id="ARBA00049360"/>
    </source>
</evidence>
<dbReference type="AlphaFoldDB" id="A0A1B1BID2"/>
<dbReference type="Proteomes" id="UP000092582">
    <property type="component" value="Chromosome 1"/>
</dbReference>
<dbReference type="STRING" id="670052.PA27867_1385"/>
<evidence type="ECO:0000256" key="1">
    <source>
        <dbReference type="ARBA" id="ARBA00004651"/>
    </source>
</evidence>
<evidence type="ECO:0000313" key="22">
    <source>
        <dbReference type="Proteomes" id="UP000092582"/>
    </source>
</evidence>
<dbReference type="SFLD" id="SFLDF00027">
    <property type="entry name" value="p-type_atpase"/>
    <property type="match status" value="1"/>
</dbReference>
<dbReference type="InterPro" id="IPR023298">
    <property type="entry name" value="ATPase_P-typ_TM_dom_sf"/>
</dbReference>
<keyword evidence="16 19" id="KW-0472">Membrane</keyword>
<dbReference type="Pfam" id="PF00689">
    <property type="entry name" value="Cation_ATPase_C"/>
    <property type="match status" value="1"/>
</dbReference>
<comment type="catalytic activity">
    <reaction evidence="18">
        <text>ATP + H2O = ADP + phosphate + H(+)</text>
        <dbReference type="Rhea" id="RHEA:13065"/>
        <dbReference type="ChEBI" id="CHEBI:15377"/>
        <dbReference type="ChEBI" id="CHEBI:15378"/>
        <dbReference type="ChEBI" id="CHEBI:30616"/>
        <dbReference type="ChEBI" id="CHEBI:43474"/>
        <dbReference type="ChEBI" id="CHEBI:456216"/>
    </reaction>
</comment>
<dbReference type="GO" id="GO:0046872">
    <property type="term" value="F:metal ion binding"/>
    <property type="evidence" value="ECO:0007669"/>
    <property type="project" value="UniProtKB-KW"/>
</dbReference>